<evidence type="ECO:0000313" key="2">
    <source>
        <dbReference type="Proteomes" id="UP000029736"/>
    </source>
</evidence>
<name>A0A098S4X0_9BACT</name>
<gene>
    <name evidence="1" type="ORF">IX84_15720</name>
</gene>
<dbReference type="STRING" id="1524460.IX84_15720"/>
<organism evidence="1 2">
    <name type="scientific">Phaeodactylibacter xiamenensis</name>
    <dbReference type="NCBI Taxonomy" id="1524460"/>
    <lineage>
        <taxon>Bacteria</taxon>
        <taxon>Pseudomonadati</taxon>
        <taxon>Bacteroidota</taxon>
        <taxon>Saprospiria</taxon>
        <taxon>Saprospirales</taxon>
        <taxon>Haliscomenobacteraceae</taxon>
        <taxon>Phaeodactylibacter</taxon>
    </lineage>
</organism>
<accession>A0A098S4X0</accession>
<dbReference type="PROSITE" id="PS51257">
    <property type="entry name" value="PROKAR_LIPOPROTEIN"/>
    <property type="match status" value="1"/>
</dbReference>
<dbReference type="AlphaFoldDB" id="A0A098S4X0"/>
<dbReference type="EMBL" id="JPOS01000038">
    <property type="protein sequence ID" value="KGE87111.1"/>
    <property type="molecule type" value="Genomic_DNA"/>
</dbReference>
<keyword evidence="2" id="KW-1185">Reference proteome</keyword>
<evidence type="ECO:0000313" key="1">
    <source>
        <dbReference type="EMBL" id="KGE87111.1"/>
    </source>
</evidence>
<proteinExistence type="predicted"/>
<dbReference type="Proteomes" id="UP000029736">
    <property type="component" value="Unassembled WGS sequence"/>
</dbReference>
<dbReference type="RefSeq" id="WP_044222459.1">
    <property type="nucleotide sequence ID" value="NZ_JBKAGJ010000015.1"/>
</dbReference>
<comment type="caution">
    <text evidence="1">The sequence shown here is derived from an EMBL/GenBank/DDBJ whole genome shotgun (WGS) entry which is preliminary data.</text>
</comment>
<reference evidence="1 2" key="1">
    <citation type="journal article" date="2014" name="Int. J. Syst. Evol. Microbiol.">
        <title>Phaeodactylibacter xiamenensis gen. nov., sp. nov., a member of the family Saprospiraceae isolated from the marine alga Phaeodactylum tricornutum.</title>
        <authorList>
            <person name="Chen Z.Jr."/>
            <person name="Lei X."/>
            <person name="Lai Q."/>
            <person name="Li Y."/>
            <person name="Zhang B."/>
            <person name="Zhang J."/>
            <person name="Zhang H."/>
            <person name="Yang L."/>
            <person name="Zheng W."/>
            <person name="Tian Y."/>
            <person name="Yu Z."/>
            <person name="Xu H.Jr."/>
            <person name="Zheng T."/>
        </authorList>
    </citation>
    <scope>NUCLEOTIDE SEQUENCE [LARGE SCALE GENOMIC DNA]</scope>
    <source>
        <strain evidence="1 2">KD52</strain>
    </source>
</reference>
<sequence>MVTSLGRFFSLVGATLFLASCGCRQDSFGEQLELVIPIEVKPEQDSFRLGDTLWISADFSKNVEVRGQEKKIYLENFNFFASLVVSEISDTVERYIPNPTFVVRKGELEVLPLQTAISYPMYFVETETAYQFEAGIVLKVPGLFHLGISSSESVLERYEHPAMYACKNDRRSQVQIYYQNSATNEERYERLFLQTEVDYLLELVDFQRYSDYGGFTFIVTE</sequence>
<protein>
    <submittedName>
        <fullName evidence="1">Uncharacterized protein</fullName>
    </submittedName>
</protein>
<dbReference type="OrthoDB" id="878494at2"/>